<dbReference type="SUPFAM" id="SSF63829">
    <property type="entry name" value="Calcium-dependent phosphotriesterase"/>
    <property type="match status" value="1"/>
</dbReference>
<accession>A0A7C3KIR9</accession>
<evidence type="ECO:0000313" key="1">
    <source>
        <dbReference type="EMBL" id="HFN00968.1"/>
    </source>
</evidence>
<sequence length="328" mass="36235">MKRRELLFALAGVGAIALSPLRSVATSAQELDPLELPAGFQYPNGITRSQDGTLYVGSILSGRILQINSAGEVQTFFEGNSDIFSVTSLRLDEPRHLLWGTSPDVLRTPQSNAETVQKPHRIFAIDSRSGEVRHIIPMPDGGFGNDIALDPQGGVYVTDSLRPRIHYLPPGTTQFQTWAEDDRFRTQLRFGLSGIARQSDGILFVTMYSDGRLFKVTPQSARDPLVDEIELPRRIDGSDAIQFADDGSLIMVEGGVESGNGRLLRLHGLEIGAKPQFNTLASRMDLPVNLTVVGGEIWLTESLFRHRFVSGQETVIPDRFFVRRFALS</sequence>
<dbReference type="InterPro" id="IPR051344">
    <property type="entry name" value="Vgb"/>
</dbReference>
<name>A0A7C3KIR9_9CYAN</name>
<dbReference type="PANTHER" id="PTHR40274">
    <property type="entry name" value="VIRGINIAMYCIN B LYASE"/>
    <property type="match status" value="1"/>
</dbReference>
<proteinExistence type="predicted"/>
<gene>
    <name evidence="1" type="ORF">ENR64_25080</name>
</gene>
<dbReference type="PANTHER" id="PTHR40274:SF3">
    <property type="entry name" value="VIRGINIAMYCIN B LYASE"/>
    <property type="match status" value="1"/>
</dbReference>
<dbReference type="Gene3D" id="2.120.10.30">
    <property type="entry name" value="TolB, C-terminal domain"/>
    <property type="match status" value="1"/>
</dbReference>
<comment type="caution">
    <text evidence="1">The sequence shown here is derived from an EMBL/GenBank/DDBJ whole genome shotgun (WGS) entry which is preliminary data.</text>
</comment>
<protein>
    <submittedName>
        <fullName evidence="1">Gluconolaconase</fullName>
    </submittedName>
</protein>
<organism evidence="1">
    <name type="scientific">Oscillatoriales cyanobacterium SpSt-418</name>
    <dbReference type="NCBI Taxonomy" id="2282169"/>
    <lineage>
        <taxon>Bacteria</taxon>
        <taxon>Bacillati</taxon>
        <taxon>Cyanobacteriota</taxon>
        <taxon>Cyanophyceae</taxon>
        <taxon>Oscillatoriophycideae</taxon>
        <taxon>Oscillatoriales</taxon>
    </lineage>
</organism>
<dbReference type="InterPro" id="IPR011042">
    <property type="entry name" value="6-blade_b-propeller_TolB-like"/>
</dbReference>
<dbReference type="EMBL" id="DSRU01000354">
    <property type="protein sequence ID" value="HFN00968.1"/>
    <property type="molecule type" value="Genomic_DNA"/>
</dbReference>
<reference evidence="1" key="1">
    <citation type="journal article" date="2020" name="mSystems">
        <title>Genome- and Community-Level Interaction Insights into Carbon Utilization and Element Cycling Functions of Hydrothermarchaeota in Hydrothermal Sediment.</title>
        <authorList>
            <person name="Zhou Z."/>
            <person name="Liu Y."/>
            <person name="Xu W."/>
            <person name="Pan J."/>
            <person name="Luo Z.H."/>
            <person name="Li M."/>
        </authorList>
    </citation>
    <scope>NUCLEOTIDE SEQUENCE [LARGE SCALE GENOMIC DNA]</scope>
    <source>
        <strain evidence="1">SpSt-418</strain>
    </source>
</reference>
<dbReference type="AlphaFoldDB" id="A0A7C3KIR9"/>